<dbReference type="EMBL" id="FXAK01000006">
    <property type="protein sequence ID" value="SMF55260.1"/>
    <property type="molecule type" value="Genomic_DNA"/>
</dbReference>
<name>A0A1X7FMX3_9PROT</name>
<sequence>MTKLWGLTEEDRELARRANERVEALEKKIGRKLDPNDPVLLSILSSHPDTPFEPLLPPPKD</sequence>
<reference evidence="1 2" key="1">
    <citation type="submission" date="2017-04" db="EMBL/GenBank/DDBJ databases">
        <authorList>
            <person name="Afonso C.L."/>
            <person name="Miller P.J."/>
            <person name="Scott M.A."/>
            <person name="Spackman E."/>
            <person name="Goraichik I."/>
            <person name="Dimitrov K.M."/>
            <person name="Suarez D.L."/>
            <person name="Swayne D.E."/>
        </authorList>
    </citation>
    <scope>NUCLEOTIDE SEQUENCE [LARGE SCALE GENOMIC DNA]</scope>
    <source>
        <strain evidence="1 2">A2P</strain>
    </source>
</reference>
<dbReference type="AlphaFoldDB" id="A0A1X7FMX3"/>
<evidence type="ECO:0000313" key="1">
    <source>
        <dbReference type="EMBL" id="SMF55260.1"/>
    </source>
</evidence>
<gene>
    <name evidence="1" type="ORF">SAMN02982917_3059</name>
</gene>
<dbReference type="Proteomes" id="UP000192936">
    <property type="component" value="Unassembled WGS sequence"/>
</dbReference>
<evidence type="ECO:0000313" key="2">
    <source>
        <dbReference type="Proteomes" id="UP000192936"/>
    </source>
</evidence>
<protein>
    <submittedName>
        <fullName evidence="1">Uncharacterized protein</fullName>
    </submittedName>
</protein>
<proteinExistence type="predicted"/>
<organism evidence="1 2">
    <name type="scientific">Azospirillum oryzae</name>
    <dbReference type="NCBI Taxonomy" id="286727"/>
    <lineage>
        <taxon>Bacteria</taxon>
        <taxon>Pseudomonadati</taxon>
        <taxon>Pseudomonadota</taxon>
        <taxon>Alphaproteobacteria</taxon>
        <taxon>Rhodospirillales</taxon>
        <taxon>Azospirillaceae</taxon>
        <taxon>Azospirillum</taxon>
    </lineage>
</organism>
<accession>A0A1X7FMX3</accession>